<feature type="region of interest" description="Disordered" evidence="1">
    <location>
        <begin position="353"/>
        <end position="393"/>
    </location>
</feature>
<feature type="region of interest" description="Disordered" evidence="1">
    <location>
        <begin position="292"/>
        <end position="336"/>
    </location>
</feature>
<feature type="compositionally biased region" description="Basic and acidic residues" evidence="1">
    <location>
        <begin position="311"/>
        <end position="322"/>
    </location>
</feature>
<comment type="caution">
    <text evidence="3">The sequence shown here is derived from an EMBL/GenBank/DDBJ whole genome shotgun (WGS) entry which is preliminary data.</text>
</comment>
<dbReference type="PANTHER" id="PTHR12858:SF2">
    <property type="entry name" value="RIBOSOME BIOGENESIS PROTEIN BMS1 HOMOLOG"/>
    <property type="match status" value="1"/>
</dbReference>
<accession>A0ABR2QFC2</accession>
<evidence type="ECO:0000259" key="2">
    <source>
        <dbReference type="SMART" id="SM00785"/>
    </source>
</evidence>
<feature type="compositionally biased region" description="Basic residues" evidence="1">
    <location>
        <begin position="13"/>
        <end position="30"/>
    </location>
</feature>
<feature type="compositionally biased region" description="Basic and acidic residues" evidence="1">
    <location>
        <begin position="375"/>
        <end position="393"/>
    </location>
</feature>
<evidence type="ECO:0000313" key="4">
    <source>
        <dbReference type="Proteomes" id="UP001396334"/>
    </source>
</evidence>
<feature type="compositionally biased region" description="Acidic residues" evidence="1">
    <location>
        <begin position="296"/>
        <end position="310"/>
    </location>
</feature>
<dbReference type="Pfam" id="PF08142">
    <property type="entry name" value="AARP2CN"/>
    <property type="match status" value="1"/>
</dbReference>
<dbReference type="EMBL" id="JBBPBN010000040">
    <property type="protein sequence ID" value="KAK8999240.1"/>
    <property type="molecule type" value="Genomic_DNA"/>
</dbReference>
<proteinExistence type="predicted"/>
<name>A0ABR2QFC2_9ROSI</name>
<gene>
    <name evidence="3" type="ORF">V6N11_070416</name>
</gene>
<dbReference type="InterPro" id="IPR027417">
    <property type="entry name" value="P-loop_NTPase"/>
</dbReference>
<keyword evidence="4" id="KW-1185">Reference proteome</keyword>
<dbReference type="Proteomes" id="UP001396334">
    <property type="component" value="Unassembled WGS sequence"/>
</dbReference>
<dbReference type="InterPro" id="IPR039761">
    <property type="entry name" value="Bms1/Tsr1"/>
</dbReference>
<sequence length="393" mass="45142">MAMDSGTGEQSHSAHRSRHSGASAKKKAKDKNKNQNSDQKQQNPKAFAFRSNAKAKRLQSRAVEKEQRRLHLPVMDRSYGELPPFVVVVQGPPQVGKSLLIKTLVKHYTKHNLPEVRGPITIVSGKQWRLQFVECPNDINGMIDAATFADLALLLIDGSYGFEMRLKHRFWTEIYDGAKLFYLSGLIHGKYPKREIRNLARFISVMKFPPLSWRTSLPYILIDRLEDVTPPERVQMNSKCDRNVTLYGYLRGSNLKKGTKLMNLMFKKNASCFTPKIGSLEFERRIKWNQMSEARTEEEDDKDGDFEDVENGDKFGSHKEDDSINGGIRKEDDDDAVEERRLKKLALRAKFDSHYDGSEAPEEETDIQHGGKFHRSQENDSGYYDKLKEEIEL</sequence>
<dbReference type="SUPFAM" id="SSF52540">
    <property type="entry name" value="P-loop containing nucleoside triphosphate hydrolases"/>
    <property type="match status" value="1"/>
</dbReference>
<organism evidence="3 4">
    <name type="scientific">Hibiscus sabdariffa</name>
    <name type="common">roselle</name>
    <dbReference type="NCBI Taxonomy" id="183260"/>
    <lineage>
        <taxon>Eukaryota</taxon>
        <taxon>Viridiplantae</taxon>
        <taxon>Streptophyta</taxon>
        <taxon>Embryophyta</taxon>
        <taxon>Tracheophyta</taxon>
        <taxon>Spermatophyta</taxon>
        <taxon>Magnoliopsida</taxon>
        <taxon>eudicotyledons</taxon>
        <taxon>Gunneridae</taxon>
        <taxon>Pentapetalae</taxon>
        <taxon>rosids</taxon>
        <taxon>malvids</taxon>
        <taxon>Malvales</taxon>
        <taxon>Malvaceae</taxon>
        <taxon>Malvoideae</taxon>
        <taxon>Hibiscus</taxon>
    </lineage>
</organism>
<feature type="compositionally biased region" description="Low complexity" evidence="1">
    <location>
        <begin position="34"/>
        <end position="43"/>
    </location>
</feature>
<evidence type="ECO:0000313" key="3">
    <source>
        <dbReference type="EMBL" id="KAK8999240.1"/>
    </source>
</evidence>
<feature type="domain" description="AARP2CN" evidence="2">
    <location>
        <begin position="195"/>
        <end position="272"/>
    </location>
</feature>
<dbReference type="PANTHER" id="PTHR12858">
    <property type="entry name" value="RIBOSOME BIOGENESIS PROTEIN"/>
    <property type="match status" value="1"/>
</dbReference>
<dbReference type="InterPro" id="IPR012948">
    <property type="entry name" value="AARP2CN"/>
</dbReference>
<evidence type="ECO:0000256" key="1">
    <source>
        <dbReference type="SAM" id="MobiDB-lite"/>
    </source>
</evidence>
<protein>
    <recommendedName>
        <fullName evidence="2">AARP2CN domain-containing protein</fullName>
    </recommendedName>
</protein>
<feature type="region of interest" description="Disordered" evidence="1">
    <location>
        <begin position="1"/>
        <end position="66"/>
    </location>
</feature>
<dbReference type="SMART" id="SM00785">
    <property type="entry name" value="AARP2CN"/>
    <property type="match status" value="1"/>
</dbReference>
<reference evidence="3 4" key="1">
    <citation type="journal article" date="2024" name="G3 (Bethesda)">
        <title>Genome assembly of Hibiscus sabdariffa L. provides insights into metabolisms of medicinal natural products.</title>
        <authorList>
            <person name="Kim T."/>
        </authorList>
    </citation>
    <scope>NUCLEOTIDE SEQUENCE [LARGE SCALE GENOMIC DNA]</scope>
    <source>
        <strain evidence="3">TK-2024</strain>
        <tissue evidence="3">Old leaves</tissue>
    </source>
</reference>